<evidence type="ECO:0000313" key="5">
    <source>
        <dbReference type="EMBL" id="MEZ3163114.1"/>
    </source>
</evidence>
<dbReference type="PANTHER" id="PTHR12589:SF7">
    <property type="entry name" value="6-PYRUVOYL TETRAHYDROBIOPTERIN SYNTHASE"/>
    <property type="match status" value="1"/>
</dbReference>
<dbReference type="InterPro" id="IPR038418">
    <property type="entry name" value="6-PTP_synth/QueD_sf"/>
</dbReference>
<gene>
    <name evidence="5" type="ORF">ABNG04_04350</name>
</gene>
<sequence length="138" mass="15874">MPATDRSDTRDGTHGLMVKREFIAQHYLTVPDPEPPEGDVHSHRFTVEVEFAADSLAEYGYLVNINQVESLLDDIEARYRDTLLNDLSEFDGRNPSVEHFARIVCERFCEDLDDDNPDEVTVRIWEDDLAWASYRAAI</sequence>
<dbReference type="RefSeq" id="WP_371160351.1">
    <property type="nucleotide sequence ID" value="NZ_JBEDNX010000001.1"/>
</dbReference>
<dbReference type="SUPFAM" id="SSF55620">
    <property type="entry name" value="Tetrahydrobiopterin biosynthesis enzymes-like"/>
    <property type="match status" value="1"/>
</dbReference>
<reference evidence="5 6" key="1">
    <citation type="submission" date="2024-06" db="EMBL/GenBank/DDBJ databases">
        <title>Halorubrum miltondacostae sp. nov., a potential PHA producer isolated from an inland solar saltern in Rio Maior, Portugal.</title>
        <authorList>
            <person name="Albuquerque L."/>
            <person name="Viver T."/>
            <person name="Barroso C."/>
            <person name="Claudino R."/>
            <person name="Galvan M."/>
            <person name="Simoes G."/>
            <person name="Lobo Da Cunha A."/>
            <person name="Egas C."/>
        </authorList>
    </citation>
    <scope>NUCLEOTIDE SEQUENCE [LARGE SCALE GENOMIC DNA]</scope>
    <source>
        <strain evidence="5 6">RMP-11</strain>
    </source>
</reference>
<dbReference type="GO" id="GO:0046872">
    <property type="term" value="F:metal ion binding"/>
    <property type="evidence" value="ECO:0007669"/>
    <property type="project" value="UniProtKB-KW"/>
</dbReference>
<dbReference type="EMBL" id="JBEDNY010000001">
    <property type="protein sequence ID" value="MEZ3163114.1"/>
    <property type="molecule type" value="Genomic_DNA"/>
</dbReference>
<comment type="cofactor">
    <cofactor evidence="1">
        <name>Zn(2+)</name>
        <dbReference type="ChEBI" id="CHEBI:29105"/>
    </cofactor>
</comment>
<dbReference type="Pfam" id="PF01242">
    <property type="entry name" value="PTPS"/>
    <property type="match status" value="1"/>
</dbReference>
<dbReference type="EC" id="4.1.2.50" evidence="5"/>
<evidence type="ECO:0000313" key="6">
    <source>
        <dbReference type="Proteomes" id="UP001567572"/>
    </source>
</evidence>
<keyword evidence="4 5" id="KW-0456">Lyase</keyword>
<dbReference type="Gene3D" id="3.30.479.10">
    <property type="entry name" value="6-pyruvoyl tetrahydropterin synthase/QueD"/>
    <property type="match status" value="1"/>
</dbReference>
<protein>
    <submittedName>
        <fullName evidence="5">6-carboxytetrahydropterin synthase</fullName>
        <ecNumber evidence="5">4.1.2.50</ecNumber>
    </submittedName>
</protein>
<dbReference type="PANTHER" id="PTHR12589">
    <property type="entry name" value="PYRUVOYL TETRAHYDROBIOPTERIN SYNTHASE"/>
    <property type="match status" value="1"/>
</dbReference>
<keyword evidence="3" id="KW-0862">Zinc</keyword>
<dbReference type="Proteomes" id="UP001567572">
    <property type="component" value="Unassembled WGS sequence"/>
</dbReference>
<evidence type="ECO:0000256" key="4">
    <source>
        <dbReference type="ARBA" id="ARBA00023239"/>
    </source>
</evidence>
<keyword evidence="2" id="KW-0479">Metal-binding</keyword>
<accession>A0ABD5LYM0</accession>
<keyword evidence="6" id="KW-1185">Reference proteome</keyword>
<name>A0ABD5LYM0_9EURY</name>
<dbReference type="InterPro" id="IPR007115">
    <property type="entry name" value="6-PTP_synth/QueD"/>
</dbReference>
<evidence type="ECO:0000256" key="1">
    <source>
        <dbReference type="ARBA" id="ARBA00001947"/>
    </source>
</evidence>
<dbReference type="AlphaFoldDB" id="A0ABD5LYM0"/>
<evidence type="ECO:0000256" key="2">
    <source>
        <dbReference type="ARBA" id="ARBA00022723"/>
    </source>
</evidence>
<comment type="caution">
    <text evidence="5">The sequence shown here is derived from an EMBL/GenBank/DDBJ whole genome shotgun (WGS) entry which is preliminary data.</text>
</comment>
<proteinExistence type="predicted"/>
<organism evidence="5 6">
    <name type="scientific">Halorubrum miltondacostae</name>
    <dbReference type="NCBI Taxonomy" id="3076378"/>
    <lineage>
        <taxon>Archaea</taxon>
        <taxon>Methanobacteriati</taxon>
        <taxon>Methanobacteriota</taxon>
        <taxon>Stenosarchaea group</taxon>
        <taxon>Halobacteria</taxon>
        <taxon>Halobacteriales</taxon>
        <taxon>Haloferacaceae</taxon>
        <taxon>Halorubrum</taxon>
    </lineage>
</organism>
<evidence type="ECO:0000256" key="3">
    <source>
        <dbReference type="ARBA" id="ARBA00022833"/>
    </source>
</evidence>
<dbReference type="GO" id="GO:0070497">
    <property type="term" value="F:6-carboxytetrahydropterin synthase activity"/>
    <property type="evidence" value="ECO:0007669"/>
    <property type="project" value="UniProtKB-EC"/>
</dbReference>